<evidence type="ECO:0000313" key="1">
    <source>
        <dbReference type="EMBL" id="WNG73447.1"/>
    </source>
</evidence>
<dbReference type="Proteomes" id="UP001303368">
    <property type="component" value="Segment"/>
</dbReference>
<accession>A0AAX4B0Q1</accession>
<protein>
    <recommendedName>
        <fullName evidence="3">Phage protein</fullName>
    </recommendedName>
</protein>
<reference evidence="1 2" key="1">
    <citation type="journal article" date="2023" name="Antimicrob. Agents Chemother.">
        <title>Phage-antibiotic combinations against multidrug-resistant Pseudomonas aeruginosa in in vitro static and dynamic biofilm models.</title>
        <authorList>
            <person name="Holger D.J."/>
            <person name="El Ghali A."/>
            <person name="Bhutani N."/>
            <person name="Lev K.L."/>
            <person name="Stamper K."/>
            <person name="Kebriaei R."/>
            <person name="Kunz Coyne A.J."/>
            <person name="Morisette T."/>
            <person name="Shah R."/>
            <person name="Alexander J."/>
            <person name="Lehman S.M."/>
            <person name="Rojas L.J."/>
            <person name="Marshall S.H."/>
            <person name="Bonomo R.A."/>
            <person name="Rybak M.J."/>
        </authorList>
    </citation>
    <scope>NUCLEOTIDE SEQUENCE [LARGE SCALE GENOMIC DNA]</scope>
</reference>
<evidence type="ECO:0000313" key="2">
    <source>
        <dbReference type="Proteomes" id="UP001303368"/>
    </source>
</evidence>
<keyword evidence="2" id="KW-1185">Reference proteome</keyword>
<dbReference type="EMBL" id="OQ831730">
    <property type="protein sequence ID" value="WNG73447.1"/>
    <property type="molecule type" value="Genomic_DNA"/>
</dbReference>
<organism evidence="1 2">
    <name type="scientific">Pseudomonas phage 109</name>
    <dbReference type="NCBI Taxonomy" id="3056216"/>
    <lineage>
        <taxon>Viruses</taxon>
        <taxon>Duplodnaviria</taxon>
        <taxon>Heunggongvirae</taxon>
        <taxon>Uroviricota</taxon>
        <taxon>Caudoviricetes</taxon>
        <taxon>Lindbergviridae</taxon>
        <taxon>Pbunavirus</taxon>
        <taxon>Pbunavirus pv109</taxon>
    </lineage>
</organism>
<proteinExistence type="predicted"/>
<evidence type="ECO:0008006" key="3">
    <source>
        <dbReference type="Google" id="ProtNLM"/>
    </source>
</evidence>
<name>A0AAX4B0Q1_9CAUD</name>
<gene>
    <name evidence="1" type="ORF">109_046</name>
</gene>
<sequence length="30" mass="3491">MPSLIRRVVDYGCIIYAGHLRVNKRNNNSM</sequence>